<comment type="caution">
    <text evidence="1">The sequence shown here is derived from an EMBL/GenBank/DDBJ whole genome shotgun (WGS) entry which is preliminary data.</text>
</comment>
<organism evidence="1 2">
    <name type="scientific">Robertmurraya beringensis</name>
    <dbReference type="NCBI Taxonomy" id="641660"/>
    <lineage>
        <taxon>Bacteria</taxon>
        <taxon>Bacillati</taxon>
        <taxon>Bacillota</taxon>
        <taxon>Bacilli</taxon>
        <taxon>Bacillales</taxon>
        <taxon>Bacillaceae</taxon>
        <taxon>Robertmurraya</taxon>
    </lineage>
</organism>
<protein>
    <submittedName>
        <fullName evidence="1">Uncharacterized protein</fullName>
    </submittedName>
</protein>
<accession>A0ABV6KNK7</accession>
<dbReference type="EMBL" id="JBHLUU010000018">
    <property type="protein sequence ID" value="MFC0474911.1"/>
    <property type="molecule type" value="Genomic_DNA"/>
</dbReference>
<sequence>MSISITTNGYSNYVVQNQTANKVQNLQSNNLLGVNSDSLMISEEALAYLSSTRNTTILPSGNYTNNIRTEPLTIEEMSSYLSGMIERLSATNVDSGESESASKRASTIATLKETLAGVDLTSATNEEIKSLFTDVTNIFKEARPPREPHGLPPIEIMEGVTSTLSNEENRNLFSTILNQLTSSEDNAVSTLLKLQETLSSVDLTTSTNEDVDFVFNIVLDALDESWLLDNQASTSIIFESAEDLTTEEKKSFLNEIISSFQLTEDETNTNLL</sequence>
<name>A0ABV6KNK7_9BACI</name>
<evidence type="ECO:0000313" key="1">
    <source>
        <dbReference type="EMBL" id="MFC0474911.1"/>
    </source>
</evidence>
<dbReference type="RefSeq" id="WP_377057736.1">
    <property type="nucleotide sequence ID" value="NZ_JBHLUU010000018.1"/>
</dbReference>
<reference evidence="1 2" key="1">
    <citation type="submission" date="2024-09" db="EMBL/GenBank/DDBJ databases">
        <authorList>
            <person name="Sun Q."/>
            <person name="Mori K."/>
        </authorList>
    </citation>
    <scope>NUCLEOTIDE SEQUENCE [LARGE SCALE GENOMIC DNA]</scope>
    <source>
        <strain evidence="1 2">CGMCC 1.9126</strain>
    </source>
</reference>
<proteinExistence type="predicted"/>
<gene>
    <name evidence="1" type="ORF">ACFFHF_06425</name>
</gene>
<keyword evidence="2" id="KW-1185">Reference proteome</keyword>
<dbReference type="Proteomes" id="UP001589738">
    <property type="component" value="Unassembled WGS sequence"/>
</dbReference>
<evidence type="ECO:0000313" key="2">
    <source>
        <dbReference type="Proteomes" id="UP001589738"/>
    </source>
</evidence>